<feature type="transmembrane region" description="Helical" evidence="1">
    <location>
        <begin position="114"/>
        <end position="133"/>
    </location>
</feature>
<dbReference type="RefSeq" id="WP_073026191.1">
    <property type="nucleotide sequence ID" value="NZ_FQZS01000013.1"/>
</dbReference>
<protein>
    <submittedName>
        <fullName evidence="2">Thiamine transporter</fullName>
    </submittedName>
</protein>
<keyword evidence="1" id="KW-1133">Transmembrane helix</keyword>
<dbReference type="GO" id="GO:0015234">
    <property type="term" value="F:thiamine transmembrane transporter activity"/>
    <property type="evidence" value="ECO:0007669"/>
    <property type="project" value="InterPro"/>
</dbReference>
<dbReference type="STRING" id="1122184.SAMN02745176_02146"/>
<dbReference type="EMBL" id="FQZS01000013">
    <property type="protein sequence ID" value="SHJ02224.1"/>
    <property type="molecule type" value="Genomic_DNA"/>
</dbReference>
<feature type="transmembrane region" description="Helical" evidence="1">
    <location>
        <begin position="17"/>
        <end position="34"/>
    </location>
</feature>
<gene>
    <name evidence="2" type="ORF">SAMN02745176_02146</name>
</gene>
<dbReference type="OrthoDB" id="9795813at2"/>
<evidence type="ECO:0000313" key="3">
    <source>
        <dbReference type="Proteomes" id="UP000184442"/>
    </source>
</evidence>
<sequence>MDYFTQMFGKLKELKETTILILMAIVVISLFLAYTSKKKKTNTKILVYGGLCIAMSFVLSYIRLYRWPQGGSITPGSMLPMFIFAYIFGVKAGIIAGIAYGFLQFIQDPYVVHWAQVLLDYPIAFAAMGLAGLDRKHFPISVVLGGFGRFLAHFISGFIFFGVYAPEGMNPIWYSFTVNFLLIGVETAICLVISLIPQFKVAIDKLKSSAVA</sequence>
<dbReference type="NCBIfam" id="TIGR02357">
    <property type="entry name" value="ECF_ThiT_YuaJ"/>
    <property type="match status" value="1"/>
</dbReference>
<reference evidence="2 3" key="1">
    <citation type="submission" date="2016-11" db="EMBL/GenBank/DDBJ databases">
        <authorList>
            <person name="Jaros S."/>
            <person name="Januszkiewicz K."/>
            <person name="Wedrychowicz H."/>
        </authorList>
    </citation>
    <scope>NUCLEOTIDE SEQUENCE [LARGE SCALE GENOMIC DNA]</scope>
    <source>
        <strain evidence="2 3">DSM 19022</strain>
    </source>
</reference>
<evidence type="ECO:0000313" key="2">
    <source>
        <dbReference type="EMBL" id="SHJ02224.1"/>
    </source>
</evidence>
<evidence type="ECO:0000256" key="1">
    <source>
        <dbReference type="SAM" id="Phobius"/>
    </source>
</evidence>
<dbReference type="Pfam" id="PF09515">
    <property type="entry name" value="Thia_YuaJ"/>
    <property type="match status" value="1"/>
</dbReference>
<name>A0A1M6FX33_9FIRM</name>
<feature type="transmembrane region" description="Helical" evidence="1">
    <location>
        <begin position="46"/>
        <end position="65"/>
    </location>
</feature>
<keyword evidence="1" id="KW-0472">Membrane</keyword>
<feature type="transmembrane region" description="Helical" evidence="1">
    <location>
        <begin position="140"/>
        <end position="166"/>
    </location>
</feature>
<accession>A0A1M6FX33</accession>
<dbReference type="AlphaFoldDB" id="A0A1M6FX33"/>
<feature type="transmembrane region" description="Helical" evidence="1">
    <location>
        <begin position="77"/>
        <end position="102"/>
    </location>
</feature>
<dbReference type="Gene3D" id="1.10.1760.20">
    <property type="match status" value="1"/>
</dbReference>
<dbReference type="GO" id="GO:0005886">
    <property type="term" value="C:plasma membrane"/>
    <property type="evidence" value="ECO:0007669"/>
    <property type="project" value="InterPro"/>
</dbReference>
<keyword evidence="1" id="KW-0812">Transmembrane</keyword>
<feature type="transmembrane region" description="Helical" evidence="1">
    <location>
        <begin position="172"/>
        <end position="196"/>
    </location>
</feature>
<organism evidence="2 3">
    <name type="scientific">Lutispora thermophila DSM 19022</name>
    <dbReference type="NCBI Taxonomy" id="1122184"/>
    <lineage>
        <taxon>Bacteria</taxon>
        <taxon>Bacillati</taxon>
        <taxon>Bacillota</taxon>
        <taxon>Clostridia</taxon>
        <taxon>Lutisporales</taxon>
        <taxon>Lutisporaceae</taxon>
        <taxon>Lutispora</taxon>
    </lineage>
</organism>
<dbReference type="InterPro" id="IPR012651">
    <property type="entry name" value="Thia_Transptr_ThiT"/>
</dbReference>
<keyword evidence="3" id="KW-1185">Reference proteome</keyword>
<proteinExistence type="predicted"/>
<dbReference type="Proteomes" id="UP000184442">
    <property type="component" value="Unassembled WGS sequence"/>
</dbReference>